<dbReference type="AlphaFoldDB" id="J7LAP4"/>
<dbReference type="PATRIC" id="fig|1205910.3.peg.274"/>
<proteinExistence type="predicted"/>
<reference evidence="3" key="2">
    <citation type="submission" date="2012-08" db="EMBL/GenBank/DDBJ databases">
        <title>Whole-genome sequence of Nocardiopsis alba strain ATCC BAA-2165 associated with honeybees.</title>
        <authorList>
            <person name="Qiao J."/>
            <person name="Chen L."/>
            <person name="Li Y."/>
            <person name="Wang J."/>
            <person name="Zhang W."/>
            <person name="Chen S."/>
        </authorList>
    </citation>
    <scope>NUCLEOTIDE SEQUENCE [LARGE SCALE GENOMIC DNA]</scope>
    <source>
        <strain evidence="3">ATCC BAA-2165 / BE74</strain>
    </source>
</reference>
<dbReference type="KEGG" id="nal:B005_0289"/>
<sequence length="44" mass="4887">MARRSAEIVRADGKPGRPGGLETHFGTLRPSRRYSTVRTVQCQS</sequence>
<accession>J7LAP4</accession>
<dbReference type="EMBL" id="CP003788">
    <property type="protein sequence ID" value="AFR09751.1"/>
    <property type="molecule type" value="Genomic_DNA"/>
</dbReference>
<gene>
    <name evidence="2" type="ordered locus">B005_0289</name>
</gene>
<organism evidence="2 3">
    <name type="scientific">Nocardiopsis alba (strain ATCC BAA-2165 / BE74)</name>
    <dbReference type="NCBI Taxonomy" id="1205910"/>
    <lineage>
        <taxon>Bacteria</taxon>
        <taxon>Bacillati</taxon>
        <taxon>Actinomycetota</taxon>
        <taxon>Actinomycetes</taxon>
        <taxon>Streptosporangiales</taxon>
        <taxon>Nocardiopsidaceae</taxon>
        <taxon>Nocardiopsis</taxon>
    </lineage>
</organism>
<evidence type="ECO:0000313" key="3">
    <source>
        <dbReference type="Proteomes" id="UP000003779"/>
    </source>
</evidence>
<dbReference type="HOGENOM" id="CLU_3219213_0_0_11"/>
<protein>
    <submittedName>
        <fullName evidence="2">Uncharacterized protein</fullName>
    </submittedName>
</protein>
<dbReference type="STRING" id="1205910.B005_0289"/>
<feature type="compositionally biased region" description="Basic and acidic residues" evidence="1">
    <location>
        <begin position="1"/>
        <end position="15"/>
    </location>
</feature>
<feature type="region of interest" description="Disordered" evidence="1">
    <location>
        <begin position="1"/>
        <end position="27"/>
    </location>
</feature>
<name>J7LAP4_NOCAA</name>
<evidence type="ECO:0000256" key="1">
    <source>
        <dbReference type="SAM" id="MobiDB-lite"/>
    </source>
</evidence>
<reference evidence="2 3" key="1">
    <citation type="journal article" date="2012" name="J. Bacteriol.">
        <title>Whole-Genome Sequence of Nocardiopsis alba Strain ATCC BAA-2165, Associated with Honeybees.</title>
        <authorList>
            <person name="Qiao J."/>
            <person name="Chen L."/>
            <person name="Li Y."/>
            <person name="Wang J."/>
            <person name="Zhang W."/>
            <person name="Chen S."/>
        </authorList>
    </citation>
    <scope>NUCLEOTIDE SEQUENCE [LARGE SCALE GENOMIC DNA]</scope>
    <source>
        <strain evidence="3">ATCC BAA-2165 / BE74</strain>
    </source>
</reference>
<evidence type="ECO:0000313" key="2">
    <source>
        <dbReference type="EMBL" id="AFR09751.1"/>
    </source>
</evidence>
<dbReference type="Proteomes" id="UP000003779">
    <property type="component" value="Chromosome"/>
</dbReference>